<evidence type="ECO:0008006" key="3">
    <source>
        <dbReference type="Google" id="ProtNLM"/>
    </source>
</evidence>
<feature type="transmembrane region" description="Helical" evidence="1">
    <location>
        <begin position="7"/>
        <end position="30"/>
    </location>
</feature>
<feature type="transmembrane region" description="Helical" evidence="1">
    <location>
        <begin position="102"/>
        <end position="126"/>
    </location>
</feature>
<feature type="transmembrane region" description="Helical" evidence="1">
    <location>
        <begin position="199"/>
        <end position="222"/>
    </location>
</feature>
<gene>
    <name evidence="2" type="ORF">CNLFYP112_01152</name>
</gene>
<name>A0A6N2S4B1_9FIRM</name>
<accession>A0A6N2S4B1</accession>
<keyword evidence="1" id="KW-0812">Transmembrane</keyword>
<sequence length="232" mass="26804">MKIVHWFLGMTAILSVIVILLISSFEIGIYSDFGWYEKEYEKYNVTEDLEMKMDDVMDVTEEMMAYLRGDREDLVVWTTVNGEKQEFFNDREKAHMVDVQNLFLGGLTLRFSAIIMLAISLSGLIFTKGNWKRILPKSFLTGLGAFLVISGGLGVLFASDFNKYFFLFHEIFFDNDLWLLDPATDLMIRMLPEGFFFDMVIRIGSIFIGMLAILLILSMLILHRQKANKKNL</sequence>
<reference evidence="2" key="1">
    <citation type="submission" date="2019-11" db="EMBL/GenBank/DDBJ databases">
        <authorList>
            <person name="Feng L."/>
        </authorList>
    </citation>
    <scope>NUCLEOTIDE SEQUENCE</scope>
    <source>
        <strain evidence="2">CnexileLFYP112</strain>
    </source>
</reference>
<dbReference type="EMBL" id="CACRTG010000002">
    <property type="protein sequence ID" value="VYS87834.1"/>
    <property type="molecule type" value="Genomic_DNA"/>
</dbReference>
<keyword evidence="1" id="KW-1133">Transmembrane helix</keyword>
<evidence type="ECO:0000256" key="1">
    <source>
        <dbReference type="SAM" id="Phobius"/>
    </source>
</evidence>
<keyword evidence="1" id="KW-0472">Membrane</keyword>
<dbReference type="InterPro" id="IPR010178">
    <property type="entry name" value="Lit"/>
</dbReference>
<evidence type="ECO:0000313" key="2">
    <source>
        <dbReference type="EMBL" id="VYS87834.1"/>
    </source>
</evidence>
<dbReference type="Pfam" id="PF07314">
    <property type="entry name" value="Lit"/>
    <property type="match status" value="1"/>
</dbReference>
<feature type="transmembrane region" description="Helical" evidence="1">
    <location>
        <begin position="138"/>
        <end position="158"/>
    </location>
</feature>
<protein>
    <recommendedName>
        <fullName evidence="3">TIGR01906 family membrane protein</fullName>
    </recommendedName>
</protein>
<proteinExistence type="predicted"/>
<organism evidence="2">
    <name type="scientific">[Clostridium] nexile</name>
    <dbReference type="NCBI Taxonomy" id="29361"/>
    <lineage>
        <taxon>Bacteria</taxon>
        <taxon>Bacillati</taxon>
        <taxon>Bacillota</taxon>
        <taxon>Clostridia</taxon>
        <taxon>Lachnospirales</taxon>
        <taxon>Lachnospiraceae</taxon>
        <taxon>Tyzzerella</taxon>
    </lineage>
</organism>
<dbReference type="NCBIfam" id="TIGR01906">
    <property type="entry name" value="integ_TIGR01906"/>
    <property type="match status" value="1"/>
</dbReference>
<dbReference type="AlphaFoldDB" id="A0A6N2S4B1"/>